<accession>A0AA40GAJ2</accession>
<gene>
    <name evidence="2" type="ORF">K0M31_011955</name>
</gene>
<feature type="region of interest" description="Disordered" evidence="1">
    <location>
        <begin position="54"/>
        <end position="80"/>
    </location>
</feature>
<feature type="compositionally biased region" description="Polar residues" evidence="1">
    <location>
        <begin position="20"/>
        <end position="29"/>
    </location>
</feature>
<dbReference type="Proteomes" id="UP001177670">
    <property type="component" value="Unassembled WGS sequence"/>
</dbReference>
<protein>
    <submittedName>
        <fullName evidence="2">Uncharacterized protein</fullName>
    </submittedName>
</protein>
<dbReference type="EMBL" id="JAHYIQ010000003">
    <property type="protein sequence ID" value="KAK1134174.1"/>
    <property type="molecule type" value="Genomic_DNA"/>
</dbReference>
<name>A0AA40GAJ2_9HYME</name>
<organism evidence="2 3">
    <name type="scientific">Melipona bicolor</name>
    <dbReference type="NCBI Taxonomy" id="60889"/>
    <lineage>
        <taxon>Eukaryota</taxon>
        <taxon>Metazoa</taxon>
        <taxon>Ecdysozoa</taxon>
        <taxon>Arthropoda</taxon>
        <taxon>Hexapoda</taxon>
        <taxon>Insecta</taxon>
        <taxon>Pterygota</taxon>
        <taxon>Neoptera</taxon>
        <taxon>Endopterygota</taxon>
        <taxon>Hymenoptera</taxon>
        <taxon>Apocrita</taxon>
        <taxon>Aculeata</taxon>
        <taxon>Apoidea</taxon>
        <taxon>Anthophila</taxon>
        <taxon>Apidae</taxon>
        <taxon>Melipona</taxon>
    </lineage>
</organism>
<comment type="caution">
    <text evidence="2">The sequence shown here is derived from an EMBL/GenBank/DDBJ whole genome shotgun (WGS) entry which is preliminary data.</text>
</comment>
<proteinExistence type="predicted"/>
<evidence type="ECO:0000256" key="1">
    <source>
        <dbReference type="SAM" id="MobiDB-lite"/>
    </source>
</evidence>
<reference evidence="2" key="1">
    <citation type="submission" date="2021-10" db="EMBL/GenBank/DDBJ databases">
        <title>Melipona bicolor Genome sequencing and assembly.</title>
        <authorList>
            <person name="Araujo N.S."/>
            <person name="Arias M.C."/>
        </authorList>
    </citation>
    <scope>NUCLEOTIDE SEQUENCE</scope>
    <source>
        <strain evidence="2">USP_2M_L1-L4_2017</strain>
        <tissue evidence="2">Whole body</tissue>
    </source>
</reference>
<evidence type="ECO:0000313" key="2">
    <source>
        <dbReference type="EMBL" id="KAK1134174.1"/>
    </source>
</evidence>
<dbReference type="AlphaFoldDB" id="A0AA40GAJ2"/>
<keyword evidence="3" id="KW-1185">Reference proteome</keyword>
<feature type="region of interest" description="Disordered" evidence="1">
    <location>
        <begin position="1"/>
        <end position="29"/>
    </location>
</feature>
<sequence>MQEADLGHPNPRRFEDTPSRCATTSTSNGVINLNADSDEEWLTYEKLTEIAFSRSRTKSPAPPAANVALRDNQSKSADIERRQSVKLTKSNSVASKVEAQPVIFDERADGDKAARDASPLPIRKSLFPYVSPYVLFQSHDHVPETLPKDFAQLLKWKFTTSTPRILMKILINSGYQVVNKGNDWFGVWNLSCKDTARYRSMKNFQKVKIGRETFLKRKQVCTFIVVNYIENYLSQLNVYFNCFILFLFF</sequence>
<evidence type="ECO:0000313" key="3">
    <source>
        <dbReference type="Proteomes" id="UP001177670"/>
    </source>
</evidence>